<evidence type="ECO:0000256" key="1">
    <source>
        <dbReference type="ARBA" id="ARBA00000135"/>
    </source>
</evidence>
<name>A0A2G8QU02_9RHOB</name>
<comment type="subcellular location">
    <subcellularLocation>
        <location evidence="8">Cytoplasm</location>
    </subcellularLocation>
</comment>
<feature type="binding site" evidence="8">
    <location>
        <position position="338"/>
    </location>
    <ligand>
        <name>Mn(2+)</name>
        <dbReference type="ChEBI" id="CHEBI:29035"/>
        <label>2</label>
    </ligand>
</feature>
<evidence type="ECO:0000256" key="7">
    <source>
        <dbReference type="ARBA" id="ARBA00023211"/>
    </source>
</evidence>
<dbReference type="OrthoDB" id="9809354at2"/>
<comment type="similarity">
    <text evidence="3 8">Belongs to the peptidase M17 family.</text>
</comment>
<comment type="catalytic activity">
    <reaction evidence="2 8">
        <text>Release of an N-terminal amino acid, preferentially leucine, but not glutamic or aspartic acids.</text>
        <dbReference type="EC" id="3.4.11.10"/>
    </reaction>
</comment>
<comment type="function">
    <text evidence="8">Presumably involved in the processing and regular turnover of intracellular proteins. Catalyzes the removal of unsubstituted N-terminal amino acids from various peptides.</text>
</comment>
<organism evidence="10 11">
    <name type="scientific">Puniceibacterium antarcticum</name>
    <dbReference type="NCBI Taxonomy" id="1206336"/>
    <lineage>
        <taxon>Bacteria</taxon>
        <taxon>Pseudomonadati</taxon>
        <taxon>Pseudomonadota</taxon>
        <taxon>Alphaproteobacteria</taxon>
        <taxon>Rhodobacterales</taxon>
        <taxon>Paracoccaceae</taxon>
        <taxon>Puniceibacterium</taxon>
    </lineage>
</organism>
<keyword evidence="8" id="KW-0963">Cytoplasm</keyword>
<evidence type="ECO:0000256" key="2">
    <source>
        <dbReference type="ARBA" id="ARBA00000967"/>
    </source>
</evidence>
<feature type="active site" evidence="8">
    <location>
        <position position="340"/>
    </location>
</feature>
<dbReference type="PANTHER" id="PTHR11963:SF23">
    <property type="entry name" value="CYTOSOL AMINOPEPTIDASE"/>
    <property type="match status" value="1"/>
</dbReference>
<feature type="active site" evidence="8">
    <location>
        <position position="266"/>
    </location>
</feature>
<dbReference type="GO" id="GO:0070006">
    <property type="term" value="F:metalloaminopeptidase activity"/>
    <property type="evidence" value="ECO:0007669"/>
    <property type="project" value="InterPro"/>
</dbReference>
<dbReference type="Gene3D" id="3.40.220.10">
    <property type="entry name" value="Leucine Aminopeptidase, subunit E, domain 1"/>
    <property type="match status" value="1"/>
</dbReference>
<evidence type="ECO:0000313" key="10">
    <source>
        <dbReference type="EMBL" id="PIL12378.1"/>
    </source>
</evidence>
<dbReference type="GO" id="GO:0005737">
    <property type="term" value="C:cytoplasm"/>
    <property type="evidence" value="ECO:0007669"/>
    <property type="project" value="UniProtKB-SubCell"/>
</dbReference>
<feature type="binding site" evidence="8">
    <location>
        <position position="336"/>
    </location>
    <ligand>
        <name>Mn(2+)</name>
        <dbReference type="ChEBI" id="CHEBI:29035"/>
        <label>1</label>
    </ligand>
</feature>
<keyword evidence="11" id="KW-1185">Reference proteome</keyword>
<keyword evidence="6 8" id="KW-0378">Hydrolase</keyword>
<evidence type="ECO:0000313" key="11">
    <source>
        <dbReference type="Proteomes" id="UP000231259"/>
    </source>
</evidence>
<dbReference type="NCBIfam" id="NF002075">
    <property type="entry name" value="PRK00913.2-2"/>
    <property type="match status" value="1"/>
</dbReference>
<evidence type="ECO:0000256" key="3">
    <source>
        <dbReference type="ARBA" id="ARBA00009528"/>
    </source>
</evidence>
<evidence type="ECO:0000256" key="8">
    <source>
        <dbReference type="HAMAP-Rule" id="MF_00181"/>
    </source>
</evidence>
<comment type="cofactor">
    <cofactor evidence="8">
        <name>Mn(2+)</name>
        <dbReference type="ChEBI" id="CHEBI:29035"/>
    </cofactor>
    <text evidence="8">Binds 2 manganese ions per subunit.</text>
</comment>
<dbReference type="PANTHER" id="PTHR11963">
    <property type="entry name" value="LEUCINE AMINOPEPTIDASE-RELATED"/>
    <property type="match status" value="1"/>
</dbReference>
<keyword evidence="7 8" id="KW-0464">Manganese</keyword>
<gene>
    <name evidence="8" type="primary">pepA</name>
    <name evidence="10" type="ORF">P775_28145</name>
</gene>
<dbReference type="EMBL" id="AWWI01000186">
    <property type="protein sequence ID" value="PIL12378.1"/>
    <property type="molecule type" value="Genomic_DNA"/>
</dbReference>
<comment type="catalytic activity">
    <reaction evidence="1 8">
        <text>Release of an N-terminal amino acid, Xaa-|-Yaa-, in which Xaa is preferably Leu, but may be other amino acids including Pro although not Arg or Lys, and Yaa may be Pro. Amino acid amides and methyl esters are also readily hydrolyzed, but rates on arylamides are exceedingly low.</text>
        <dbReference type="EC" id="3.4.11.1"/>
    </reaction>
</comment>
<keyword evidence="4 8" id="KW-0031">Aminopeptidase</keyword>
<dbReference type="HAMAP" id="MF_00181">
    <property type="entry name" value="Cytosol_peptidase_M17"/>
    <property type="match status" value="1"/>
</dbReference>
<evidence type="ECO:0000259" key="9">
    <source>
        <dbReference type="PROSITE" id="PS00631"/>
    </source>
</evidence>
<dbReference type="NCBIfam" id="NF002077">
    <property type="entry name" value="PRK00913.2-4"/>
    <property type="match status" value="1"/>
</dbReference>
<dbReference type="RefSeq" id="WP_099913855.1">
    <property type="nucleotide sequence ID" value="NZ_AWWI01000186.1"/>
</dbReference>
<feature type="domain" description="Cytosol aminopeptidase" evidence="9">
    <location>
        <begin position="334"/>
        <end position="341"/>
    </location>
</feature>
<dbReference type="InterPro" id="IPR043472">
    <property type="entry name" value="Macro_dom-like"/>
</dbReference>
<keyword evidence="5 8" id="KW-0645">Protease</keyword>
<dbReference type="InterPro" id="IPR000819">
    <property type="entry name" value="Peptidase_M17_C"/>
</dbReference>
<dbReference type="InterPro" id="IPR023042">
    <property type="entry name" value="Peptidase_M17_leu_NH2_pept"/>
</dbReference>
<dbReference type="CDD" id="cd00433">
    <property type="entry name" value="Peptidase_M17"/>
    <property type="match status" value="1"/>
</dbReference>
<dbReference type="SUPFAM" id="SSF52949">
    <property type="entry name" value="Macro domain-like"/>
    <property type="match status" value="1"/>
</dbReference>
<dbReference type="PRINTS" id="PR00481">
    <property type="entry name" value="LAMNOPPTDASE"/>
</dbReference>
<dbReference type="Proteomes" id="UP000231259">
    <property type="component" value="Unassembled WGS sequence"/>
</dbReference>
<feature type="binding site" evidence="8">
    <location>
        <position position="338"/>
    </location>
    <ligand>
        <name>Mn(2+)</name>
        <dbReference type="ChEBI" id="CHEBI:29035"/>
        <label>1</label>
    </ligand>
</feature>
<reference evidence="10 11" key="1">
    <citation type="submission" date="2013-09" db="EMBL/GenBank/DDBJ databases">
        <title>Genome sequencing of Phaeobacter antarcticus sp. nov. SM1211.</title>
        <authorList>
            <person name="Zhang X.-Y."/>
            <person name="Liu C."/>
            <person name="Chen X.-L."/>
            <person name="Xie B.-B."/>
            <person name="Qin Q.-L."/>
            <person name="Rong J.-C."/>
            <person name="Zhang Y.-Z."/>
        </authorList>
    </citation>
    <scope>NUCLEOTIDE SEQUENCE [LARGE SCALE GENOMIC DNA]</scope>
    <source>
        <strain evidence="10 11">SM1211</strain>
    </source>
</reference>
<accession>A0A2G8QU02</accession>
<dbReference type="SUPFAM" id="SSF53187">
    <property type="entry name" value="Zn-dependent exopeptidases"/>
    <property type="match status" value="1"/>
</dbReference>
<evidence type="ECO:0000256" key="6">
    <source>
        <dbReference type="ARBA" id="ARBA00022801"/>
    </source>
</evidence>
<dbReference type="Gene3D" id="3.40.630.10">
    <property type="entry name" value="Zn peptidases"/>
    <property type="match status" value="1"/>
</dbReference>
<comment type="caution">
    <text evidence="10">The sequence shown here is derived from an EMBL/GenBank/DDBJ whole genome shotgun (WGS) entry which is preliminary data.</text>
</comment>
<dbReference type="PROSITE" id="PS00631">
    <property type="entry name" value="CYTOSOL_AP"/>
    <property type="match status" value="1"/>
</dbReference>
<dbReference type="GO" id="GO:0006508">
    <property type="term" value="P:proteolysis"/>
    <property type="evidence" value="ECO:0007669"/>
    <property type="project" value="UniProtKB-KW"/>
</dbReference>
<sequence length="490" mass="51574">MTELREITFAPVDVETLAEVEGRVAVFITADGKMSPGARRLNRLTKGAVARAVESERWEKLAEGDVLSLAYPAGMLADGVDLVRLERRAEAGVARKAGAGLARVAGTAELTVLAESQRHAEEIALGLALRGYGFDARKSQKADPLGAAVFMCTKPDEVAAAAAPLMAVASGVVFTRDLVNEPANVLDTVEFADRLLALRDLGVEVQVLEEAEMRELGMGALLAVGEGSECPSKVVIMRWNGGVDGVAPLALIGKGVVFDTGGISLKPAAGMETMTMDMGGAGVVSGVMRTLALRKAKANVVGLVGIVENMPDSKAMRPGDVVTSMKGDTIEINNTDAEGRLVLCDVMWYAQEHIKPAAMIDLATLTGAAIVALGHDNAAVYSNDDTLCANFLKAAAAEQEGAWRMPMGQPYADLLKSPIADVKNSGGRPAGSITACEFLRRFVQNGMPWIHLDIAGVAHVPRDLTLSPKGATGWGVMSLNRLIAEQFESA</sequence>
<feature type="binding site" evidence="8">
    <location>
        <position position="259"/>
    </location>
    <ligand>
        <name>Mn(2+)</name>
        <dbReference type="ChEBI" id="CHEBI:29035"/>
        <label>1</label>
    </ligand>
</feature>
<dbReference type="GO" id="GO:0030145">
    <property type="term" value="F:manganese ion binding"/>
    <property type="evidence" value="ECO:0007669"/>
    <property type="project" value="UniProtKB-UniRule"/>
</dbReference>
<feature type="binding site" evidence="8">
    <location>
        <position position="277"/>
    </location>
    <ligand>
        <name>Mn(2+)</name>
        <dbReference type="ChEBI" id="CHEBI:29035"/>
        <label>2</label>
    </ligand>
</feature>
<feature type="binding site" evidence="8">
    <location>
        <position position="259"/>
    </location>
    <ligand>
        <name>Mn(2+)</name>
        <dbReference type="ChEBI" id="CHEBI:29035"/>
        <label>2</label>
    </ligand>
</feature>
<dbReference type="EC" id="3.4.11.1" evidence="8"/>
<dbReference type="AlphaFoldDB" id="A0A2G8QU02"/>
<evidence type="ECO:0000256" key="5">
    <source>
        <dbReference type="ARBA" id="ARBA00022670"/>
    </source>
</evidence>
<dbReference type="Pfam" id="PF00883">
    <property type="entry name" value="Peptidase_M17"/>
    <property type="match status" value="1"/>
</dbReference>
<dbReference type="InterPro" id="IPR011356">
    <property type="entry name" value="Leucine_aapep/pepB"/>
</dbReference>
<keyword evidence="8" id="KW-0479">Metal-binding</keyword>
<dbReference type="EC" id="3.4.11.10" evidence="8"/>
<feature type="binding site" evidence="8">
    <location>
        <position position="254"/>
    </location>
    <ligand>
        <name>Mn(2+)</name>
        <dbReference type="ChEBI" id="CHEBI:29035"/>
        <label>2</label>
    </ligand>
</feature>
<evidence type="ECO:0000256" key="4">
    <source>
        <dbReference type="ARBA" id="ARBA00022438"/>
    </source>
</evidence>
<protein>
    <recommendedName>
        <fullName evidence="8">Probable cytosol aminopeptidase</fullName>
        <ecNumber evidence="8">3.4.11.1</ecNumber>
    </recommendedName>
    <alternativeName>
        <fullName evidence="8">Leucine aminopeptidase</fullName>
        <shortName evidence="8">LAP</shortName>
        <ecNumber evidence="8">3.4.11.10</ecNumber>
    </alternativeName>
    <alternativeName>
        <fullName evidence="8">Leucyl aminopeptidase</fullName>
    </alternativeName>
</protein>
<proteinExistence type="inferred from homology"/>